<dbReference type="RefSeq" id="WP_087317796.1">
    <property type="nucleotide sequence ID" value="NZ_JAHOJA010000011.1"/>
</dbReference>
<keyword evidence="11" id="KW-0456">Lyase</keyword>
<gene>
    <name evidence="14" type="ORF">B5E52_05760</name>
</gene>
<proteinExistence type="predicted"/>
<protein>
    <submittedName>
        <fullName evidence="14">NAD-dependent dehydratase</fullName>
    </submittedName>
</protein>
<dbReference type="Gene3D" id="3.40.50.720">
    <property type="entry name" value="NAD(P)-binding Rossmann-like Domain"/>
    <property type="match status" value="1"/>
</dbReference>
<keyword evidence="9" id="KW-0472">Membrane</keyword>
<evidence type="ECO:0000256" key="5">
    <source>
        <dbReference type="ARBA" id="ARBA00022968"/>
    </source>
</evidence>
<keyword evidence="5" id="KW-0735">Signal-anchor</keyword>
<keyword evidence="6" id="KW-1133">Transmembrane helix</keyword>
<dbReference type="InterPro" id="IPR036291">
    <property type="entry name" value="NAD(P)-bd_dom_sf"/>
</dbReference>
<evidence type="ECO:0000256" key="10">
    <source>
        <dbReference type="ARBA" id="ARBA00023180"/>
    </source>
</evidence>
<dbReference type="EMBL" id="NFLW01000007">
    <property type="protein sequence ID" value="OUQ72195.1"/>
    <property type="molecule type" value="Genomic_DNA"/>
</dbReference>
<evidence type="ECO:0000256" key="3">
    <source>
        <dbReference type="ARBA" id="ARBA00022692"/>
    </source>
</evidence>
<feature type="domain" description="NAD-dependent epimerase/dehydratase" evidence="13">
    <location>
        <begin position="10"/>
        <end position="249"/>
    </location>
</feature>
<keyword evidence="3" id="KW-0812">Transmembrane</keyword>
<dbReference type="GO" id="GO:0042732">
    <property type="term" value="P:D-xylose metabolic process"/>
    <property type="evidence" value="ECO:0007669"/>
    <property type="project" value="InterPro"/>
</dbReference>
<evidence type="ECO:0000313" key="14">
    <source>
        <dbReference type="EMBL" id="OUQ72195.1"/>
    </source>
</evidence>
<dbReference type="PANTHER" id="PTHR43078:SF6">
    <property type="entry name" value="UDP-GLUCURONIC ACID DECARBOXYLASE 1"/>
    <property type="match status" value="1"/>
</dbReference>
<dbReference type="SUPFAM" id="SSF51735">
    <property type="entry name" value="NAD(P)-binding Rossmann-fold domains"/>
    <property type="match status" value="1"/>
</dbReference>
<dbReference type="FunFam" id="3.40.50.720:FF:000065">
    <property type="entry name" value="UDP-glucuronic acid decarboxylase 1"/>
    <property type="match status" value="1"/>
</dbReference>
<evidence type="ECO:0000256" key="11">
    <source>
        <dbReference type="ARBA" id="ARBA00023239"/>
    </source>
</evidence>
<dbReference type="AlphaFoldDB" id="A0A1Y4VSN0"/>
<sequence length="320" mass="35533">MIRNIKFRHILVAGGAGFIGSNLCKVLVNSGCKVTCIDNLSTGCLENIKELEDNSHFNFIQFDIKDEHDTAHLVPIDLIINMACVASPKAYYKEPIDTLMTSVVGTRNLLELARKLDIPILQASTSEIYGDPALDILPESYSGNVSCTGPRACYDEGKRAAECLCMDYFRKYGVKVKIVRIFNTYGPNMACGDGRAIPEFINRALSGKNIIIYGKGSQTRSFQYIDDTITGLVAMLNSDEIIGRPINIGNPNEECSIRDLARLIIDLLKSKSAIQYSDALVDDPKKRKPDITLAEQLLDWHPQTSLVDGLVKTIEYFKNK</sequence>
<keyword evidence="4" id="KW-0210">Decarboxylase</keyword>
<comment type="subcellular location">
    <subcellularLocation>
        <location evidence="2">Golgi apparatus membrane</location>
        <topology evidence="2">Single-pass type II membrane protein</topology>
    </subcellularLocation>
    <subcellularLocation>
        <location evidence="12">Golgi apparatus</location>
        <location evidence="12">Golgi stack membrane</location>
    </subcellularLocation>
</comment>
<keyword evidence="10" id="KW-0325">Glycoprotein</keyword>
<dbReference type="InterPro" id="IPR044516">
    <property type="entry name" value="UXS-like"/>
</dbReference>
<reference evidence="15" key="1">
    <citation type="submission" date="2017-04" db="EMBL/GenBank/DDBJ databases">
        <title>Function of individual gut microbiota members based on whole genome sequencing of pure cultures obtained from chicken caecum.</title>
        <authorList>
            <person name="Medvecky M."/>
            <person name="Cejkova D."/>
            <person name="Polansky O."/>
            <person name="Karasova D."/>
            <person name="Kubasova T."/>
            <person name="Cizek A."/>
            <person name="Rychlik I."/>
        </authorList>
    </citation>
    <scope>NUCLEOTIDE SEQUENCE [LARGE SCALE GENOMIC DNA]</scope>
    <source>
        <strain evidence="15">An109</strain>
    </source>
</reference>
<dbReference type="InterPro" id="IPR001509">
    <property type="entry name" value="Epimerase_deHydtase"/>
</dbReference>
<dbReference type="PANTHER" id="PTHR43078">
    <property type="entry name" value="UDP-GLUCURONIC ACID DECARBOXYLASE-RELATED"/>
    <property type="match status" value="1"/>
</dbReference>
<evidence type="ECO:0000259" key="13">
    <source>
        <dbReference type="Pfam" id="PF01370"/>
    </source>
</evidence>
<evidence type="ECO:0000256" key="8">
    <source>
        <dbReference type="ARBA" id="ARBA00023034"/>
    </source>
</evidence>
<accession>A0A1Y4VSN0</accession>
<dbReference type="GO" id="GO:0070403">
    <property type="term" value="F:NAD+ binding"/>
    <property type="evidence" value="ECO:0007669"/>
    <property type="project" value="InterPro"/>
</dbReference>
<evidence type="ECO:0000256" key="2">
    <source>
        <dbReference type="ARBA" id="ARBA00004323"/>
    </source>
</evidence>
<evidence type="ECO:0000256" key="7">
    <source>
        <dbReference type="ARBA" id="ARBA00023027"/>
    </source>
</evidence>
<keyword evidence="7" id="KW-0520">NAD</keyword>
<comment type="caution">
    <text evidence="14">The sequence shown here is derived from an EMBL/GenBank/DDBJ whole genome shotgun (WGS) entry which is preliminary data.</text>
</comment>
<name>A0A1Y4VSN0_9BACE</name>
<evidence type="ECO:0000256" key="1">
    <source>
        <dbReference type="ARBA" id="ARBA00001911"/>
    </source>
</evidence>
<keyword evidence="8" id="KW-0333">Golgi apparatus</keyword>
<dbReference type="Pfam" id="PF01370">
    <property type="entry name" value="Epimerase"/>
    <property type="match status" value="1"/>
</dbReference>
<evidence type="ECO:0000256" key="9">
    <source>
        <dbReference type="ARBA" id="ARBA00023136"/>
    </source>
</evidence>
<evidence type="ECO:0000256" key="6">
    <source>
        <dbReference type="ARBA" id="ARBA00022989"/>
    </source>
</evidence>
<evidence type="ECO:0000313" key="15">
    <source>
        <dbReference type="Proteomes" id="UP000196036"/>
    </source>
</evidence>
<dbReference type="Proteomes" id="UP000196036">
    <property type="component" value="Unassembled WGS sequence"/>
</dbReference>
<comment type="cofactor">
    <cofactor evidence="1">
        <name>NAD(+)</name>
        <dbReference type="ChEBI" id="CHEBI:57540"/>
    </cofactor>
</comment>
<organism evidence="14 15">
    <name type="scientific">Bacteroides xylanisolvens</name>
    <dbReference type="NCBI Taxonomy" id="371601"/>
    <lineage>
        <taxon>Bacteria</taxon>
        <taxon>Pseudomonadati</taxon>
        <taxon>Bacteroidota</taxon>
        <taxon>Bacteroidia</taxon>
        <taxon>Bacteroidales</taxon>
        <taxon>Bacteroidaceae</taxon>
        <taxon>Bacteroides</taxon>
    </lineage>
</organism>
<evidence type="ECO:0000256" key="12">
    <source>
        <dbReference type="ARBA" id="ARBA00037859"/>
    </source>
</evidence>
<evidence type="ECO:0000256" key="4">
    <source>
        <dbReference type="ARBA" id="ARBA00022793"/>
    </source>
</evidence>
<dbReference type="GO" id="GO:0005737">
    <property type="term" value="C:cytoplasm"/>
    <property type="evidence" value="ECO:0007669"/>
    <property type="project" value="TreeGrafter"/>
</dbReference>
<dbReference type="GO" id="GO:0048040">
    <property type="term" value="F:UDP-glucuronate decarboxylase activity"/>
    <property type="evidence" value="ECO:0007669"/>
    <property type="project" value="TreeGrafter"/>
</dbReference>